<dbReference type="GO" id="GO:0005198">
    <property type="term" value="F:structural molecule activity"/>
    <property type="evidence" value="ECO:0007669"/>
    <property type="project" value="InterPro"/>
</dbReference>
<reference evidence="1" key="1">
    <citation type="submission" date="2019-02" db="EMBL/GenBank/DDBJ databases">
        <authorList>
            <person name="Gruber-Vodicka R. H."/>
            <person name="Seah K. B. B."/>
        </authorList>
    </citation>
    <scope>NUCLEOTIDE SEQUENCE</scope>
    <source>
        <strain evidence="2">BECK_BY19</strain>
        <strain evidence="1">BECK_BY8</strain>
    </source>
</reference>
<name>A0A451A8T8_9GAMM</name>
<gene>
    <name evidence="1" type="ORF">BECKUNK1418G_GA0071005_102410</name>
    <name evidence="2" type="ORF">BECKUNK1418H_GA0071006_103010</name>
</gene>
<protein>
    <submittedName>
        <fullName evidence="1">Conserved hypothetical phage tail region protein</fullName>
    </submittedName>
</protein>
<dbReference type="InterPro" id="IPR011747">
    <property type="entry name" value="CHP02241"/>
</dbReference>
<accession>A0A451A8T8</accession>
<dbReference type="PANTHER" id="PTHR38009:SF1">
    <property type="entry name" value="CONSERVED HYPOTHETICAL PHAGE TAIL PROTEIN"/>
    <property type="match status" value="1"/>
</dbReference>
<dbReference type="EMBL" id="CAADFZ010000024">
    <property type="protein sequence ID" value="VFK62429.1"/>
    <property type="molecule type" value="Genomic_DNA"/>
</dbReference>
<organism evidence="1">
    <name type="scientific">Candidatus Kentrum sp. UNK</name>
    <dbReference type="NCBI Taxonomy" id="2126344"/>
    <lineage>
        <taxon>Bacteria</taxon>
        <taxon>Pseudomonadati</taxon>
        <taxon>Pseudomonadota</taxon>
        <taxon>Gammaproteobacteria</taxon>
        <taxon>Candidatus Kentrum</taxon>
    </lineage>
</organism>
<dbReference type="Pfam" id="PF06841">
    <property type="entry name" value="Phage_T4_gp19"/>
    <property type="match status" value="1"/>
</dbReference>
<evidence type="ECO:0000313" key="2">
    <source>
        <dbReference type="EMBL" id="VFK70500.1"/>
    </source>
</evidence>
<dbReference type="AlphaFoldDB" id="A0A451A8T8"/>
<proteinExistence type="predicted"/>
<dbReference type="PANTHER" id="PTHR38009">
    <property type="entry name" value="CONSERVED HYPOTHETICAL PHAGE TAIL PROTEIN"/>
    <property type="match status" value="1"/>
</dbReference>
<dbReference type="EMBL" id="CAADGD010000030">
    <property type="protein sequence ID" value="VFK70500.1"/>
    <property type="molecule type" value="Genomic_DNA"/>
</dbReference>
<evidence type="ECO:0000313" key="1">
    <source>
        <dbReference type="EMBL" id="VFK62429.1"/>
    </source>
</evidence>
<dbReference type="InterPro" id="IPR010667">
    <property type="entry name" value="Phage_T4_Gp19"/>
</dbReference>
<dbReference type="NCBIfam" id="TIGR02241">
    <property type="entry name" value="conserved hypothetical phage tail region protein"/>
    <property type="match status" value="1"/>
</dbReference>
<sequence>MATTKEEMKTAYPLPVYNYKVEIGGENVAFSEVSGLNITYETIVHRESPTEGAQAGPKILCMPAQGTPANLTLKKGVVRGKSVSTLYNWISSIRLNQIDKKDVIIRLCDEEGSAVVSWKVINAFPTVLEAPTFDASENEVAVESMELMADDVKIEES</sequence>